<dbReference type="GO" id="GO:0006508">
    <property type="term" value="P:proteolysis"/>
    <property type="evidence" value="ECO:0007669"/>
    <property type="project" value="UniProtKB-KW"/>
</dbReference>
<evidence type="ECO:0000256" key="1">
    <source>
        <dbReference type="ARBA" id="ARBA00004613"/>
    </source>
</evidence>
<dbReference type="Pfam" id="PF00089">
    <property type="entry name" value="Trypsin"/>
    <property type="match status" value="1"/>
</dbReference>
<keyword evidence="5" id="KW-0720">Serine protease</keyword>
<dbReference type="PANTHER" id="PTHR24264:SF65">
    <property type="entry name" value="SRCR DOMAIN-CONTAINING PROTEIN"/>
    <property type="match status" value="1"/>
</dbReference>
<dbReference type="SUPFAM" id="SSF50494">
    <property type="entry name" value="Trypsin-like serine proteases"/>
    <property type="match status" value="1"/>
</dbReference>
<evidence type="ECO:0000256" key="2">
    <source>
        <dbReference type="ARBA" id="ARBA00022525"/>
    </source>
</evidence>
<dbReference type="InterPro" id="IPR043504">
    <property type="entry name" value="Peptidase_S1_PA_chymotrypsin"/>
</dbReference>
<comment type="subcellular location">
    <subcellularLocation>
        <location evidence="1">Secreted</location>
    </subcellularLocation>
</comment>
<protein>
    <submittedName>
        <fullName evidence="7">(California timema) hypothetical protein</fullName>
    </submittedName>
</protein>
<gene>
    <name evidence="7" type="ORF">TCMB3V08_LOCUS10683</name>
</gene>
<evidence type="ECO:0000259" key="6">
    <source>
        <dbReference type="Pfam" id="PF00089"/>
    </source>
</evidence>
<keyword evidence="2" id="KW-0964">Secreted</keyword>
<dbReference type="AlphaFoldDB" id="A0A7R9PCQ8"/>
<feature type="domain" description="Peptidase S1" evidence="6">
    <location>
        <begin position="5"/>
        <end position="41"/>
    </location>
</feature>
<accession>A0A7R9PCQ8</accession>
<dbReference type="Gene3D" id="2.40.10.10">
    <property type="entry name" value="Trypsin-like serine proteases"/>
    <property type="match status" value="1"/>
</dbReference>
<keyword evidence="4" id="KW-0378">Hydrolase</keyword>
<dbReference type="InterPro" id="IPR001254">
    <property type="entry name" value="Trypsin_dom"/>
</dbReference>
<evidence type="ECO:0000256" key="5">
    <source>
        <dbReference type="ARBA" id="ARBA00022825"/>
    </source>
</evidence>
<evidence type="ECO:0000313" key="7">
    <source>
        <dbReference type="EMBL" id="CAD7578142.1"/>
    </source>
</evidence>
<organism evidence="7">
    <name type="scientific">Timema californicum</name>
    <name type="common">California timema</name>
    <name type="synonym">Walking stick</name>
    <dbReference type="NCBI Taxonomy" id="61474"/>
    <lineage>
        <taxon>Eukaryota</taxon>
        <taxon>Metazoa</taxon>
        <taxon>Ecdysozoa</taxon>
        <taxon>Arthropoda</taxon>
        <taxon>Hexapoda</taxon>
        <taxon>Insecta</taxon>
        <taxon>Pterygota</taxon>
        <taxon>Neoptera</taxon>
        <taxon>Polyneoptera</taxon>
        <taxon>Phasmatodea</taxon>
        <taxon>Timematodea</taxon>
        <taxon>Timematoidea</taxon>
        <taxon>Timematidae</taxon>
        <taxon>Timema</taxon>
    </lineage>
</organism>
<keyword evidence="3" id="KW-0645">Protease</keyword>
<evidence type="ECO:0000256" key="4">
    <source>
        <dbReference type="ARBA" id="ARBA00022801"/>
    </source>
</evidence>
<sequence length="91" mass="9990">MIGLGDSGGPLMINTGQWTQVGIVSWGIGCGKGQYPGVYTRGPRTPMGVMEARSPLVYKQSKGVCQDRDVWRQLVRMELFVSCMHGFLPTL</sequence>
<reference evidence="7" key="1">
    <citation type="submission" date="2020-11" db="EMBL/GenBank/DDBJ databases">
        <authorList>
            <person name="Tran Van P."/>
        </authorList>
    </citation>
    <scope>NUCLEOTIDE SEQUENCE</scope>
</reference>
<dbReference type="GO" id="GO:0005615">
    <property type="term" value="C:extracellular space"/>
    <property type="evidence" value="ECO:0007669"/>
    <property type="project" value="TreeGrafter"/>
</dbReference>
<proteinExistence type="predicted"/>
<dbReference type="GO" id="GO:0004252">
    <property type="term" value="F:serine-type endopeptidase activity"/>
    <property type="evidence" value="ECO:0007669"/>
    <property type="project" value="InterPro"/>
</dbReference>
<dbReference type="PANTHER" id="PTHR24264">
    <property type="entry name" value="TRYPSIN-RELATED"/>
    <property type="match status" value="1"/>
</dbReference>
<dbReference type="InterPro" id="IPR050127">
    <property type="entry name" value="Serine_Proteases_S1"/>
</dbReference>
<evidence type="ECO:0000256" key="3">
    <source>
        <dbReference type="ARBA" id="ARBA00022670"/>
    </source>
</evidence>
<dbReference type="EMBL" id="OE186929">
    <property type="protein sequence ID" value="CAD7578142.1"/>
    <property type="molecule type" value="Genomic_DNA"/>
</dbReference>
<name>A0A7R9PCQ8_TIMCA</name>
<dbReference type="InterPro" id="IPR009003">
    <property type="entry name" value="Peptidase_S1_PA"/>
</dbReference>